<dbReference type="Pfam" id="PF16901">
    <property type="entry name" value="DAO_C"/>
    <property type="match status" value="1"/>
</dbReference>
<evidence type="ECO:0000259" key="6">
    <source>
        <dbReference type="Pfam" id="PF01266"/>
    </source>
</evidence>
<dbReference type="RefSeq" id="WP_121371586.1">
    <property type="nucleotide sequence ID" value="NZ_RBKS01000001.1"/>
</dbReference>
<keyword evidence="5" id="KW-0560">Oxidoreductase</keyword>
<dbReference type="InterPro" id="IPR038299">
    <property type="entry name" value="DAO_C_sf"/>
</dbReference>
<evidence type="ECO:0000259" key="7">
    <source>
        <dbReference type="Pfam" id="PF16901"/>
    </source>
</evidence>
<comment type="caution">
    <text evidence="8">The sequence shown here is derived from an EMBL/GenBank/DDBJ whole genome shotgun (WGS) entry which is preliminary data.</text>
</comment>
<dbReference type="Gene3D" id="3.30.9.10">
    <property type="entry name" value="D-Amino Acid Oxidase, subunit A, domain 2"/>
    <property type="match status" value="1"/>
</dbReference>
<dbReference type="PANTHER" id="PTHR11985:SF15">
    <property type="entry name" value="GLYCEROL-3-PHOSPHATE DEHYDROGENASE, MITOCHONDRIAL"/>
    <property type="match status" value="1"/>
</dbReference>
<dbReference type="Gene3D" id="1.10.8.870">
    <property type="entry name" value="Alpha-glycerophosphate oxidase, cap domain"/>
    <property type="match status" value="1"/>
</dbReference>
<evidence type="ECO:0000256" key="4">
    <source>
        <dbReference type="ARBA" id="ARBA00022827"/>
    </source>
</evidence>
<dbReference type="GO" id="GO:0004368">
    <property type="term" value="F:glycerol-3-phosphate dehydrogenase (quinone) activity"/>
    <property type="evidence" value="ECO:0007669"/>
    <property type="project" value="InterPro"/>
</dbReference>
<dbReference type="Pfam" id="PF01266">
    <property type="entry name" value="DAO"/>
    <property type="match status" value="1"/>
</dbReference>
<dbReference type="OrthoDB" id="9766796at2"/>
<dbReference type="InterPro" id="IPR000447">
    <property type="entry name" value="G3P_DH_FAD-dep"/>
</dbReference>
<keyword evidence="9" id="KW-1185">Reference proteome</keyword>
<comment type="similarity">
    <text evidence="2">Belongs to the FAD-dependent glycerol-3-phosphate dehydrogenase family.</text>
</comment>
<evidence type="ECO:0000256" key="3">
    <source>
        <dbReference type="ARBA" id="ARBA00022630"/>
    </source>
</evidence>
<dbReference type="InterPro" id="IPR031656">
    <property type="entry name" value="DAO_C"/>
</dbReference>
<dbReference type="AlphaFoldDB" id="A0A495IND4"/>
<gene>
    <name evidence="8" type="ORF">C8E83_3812</name>
</gene>
<proteinExistence type="inferred from homology"/>
<organism evidence="8 9">
    <name type="scientific">Frondihabitans australicus</name>
    <dbReference type="NCBI Taxonomy" id="386892"/>
    <lineage>
        <taxon>Bacteria</taxon>
        <taxon>Bacillati</taxon>
        <taxon>Actinomycetota</taxon>
        <taxon>Actinomycetes</taxon>
        <taxon>Micrococcales</taxon>
        <taxon>Microbacteriaceae</taxon>
        <taxon>Frondihabitans</taxon>
    </lineage>
</organism>
<keyword evidence="3" id="KW-0285">Flavoprotein</keyword>
<dbReference type="InterPro" id="IPR036188">
    <property type="entry name" value="FAD/NAD-bd_sf"/>
</dbReference>
<sequence length="596" mass="64418">MTESTTTGEKALRANVKAIQERPTAQVLIIGGGINGIATFRDLALQGVDVVLVERNDYASGASAASSHMIHGGIRYLENGEFRLVRESVEERNGLLKIAPHYVKPLQTTMPIFSTFSGIMNAPLRMLTHKQRSTKERGALLIQIGMTLYDSFSRDGGSVPRHVFRTRKAALRDMPALNPDLKYTGTYYDASVHEPERLALDVLKDGLAAGDRGGEGKLARSANYVEAIGAQDGGVLVRDIVSGAEFAITAPVVINASGPWTDLTNDAFGAKSQYMGGTKGSHIVVDHPELLKATNGRELFFENNDGRIVLIYPLKGRVLIGTTDLEADMSQPAICTEEEVDYFFDLVKHVFPTITITRDDIVYRYSGVRPLPKHDDLAAGFVSRDYRIVETAVPALGQSKVLSLVGGKWTTFRALSTHLSTEATTRLGVARTVDTAGMPIGGGKDFPVLPGDRARWITDHADGLSRDQVDRLLTRYGTRAADVIQVLLDQPSETLAHDADFTASEIAYFAEHEDVVHLVDVVLRRTNLAFVGGVTIELLEELAGILQPVLGWSDDDRAAEVANTVSILATFHGVDVASAPASTEAVAAEAADLAKA</sequence>
<accession>A0A495IND4</accession>
<dbReference type="PRINTS" id="PR01001">
    <property type="entry name" value="FADG3PDH"/>
</dbReference>
<dbReference type="EMBL" id="RBKS01000001">
    <property type="protein sequence ID" value="RKR76635.1"/>
    <property type="molecule type" value="Genomic_DNA"/>
</dbReference>
<evidence type="ECO:0000313" key="9">
    <source>
        <dbReference type="Proteomes" id="UP000280008"/>
    </source>
</evidence>
<dbReference type="InterPro" id="IPR006076">
    <property type="entry name" value="FAD-dep_OxRdtase"/>
</dbReference>
<dbReference type="SUPFAM" id="SSF51905">
    <property type="entry name" value="FAD/NAD(P)-binding domain"/>
    <property type="match status" value="1"/>
</dbReference>
<feature type="domain" description="FAD dependent oxidoreductase" evidence="6">
    <location>
        <begin position="27"/>
        <end position="375"/>
    </location>
</feature>
<dbReference type="Proteomes" id="UP000280008">
    <property type="component" value="Unassembled WGS sequence"/>
</dbReference>
<protein>
    <submittedName>
        <fullName evidence="8">Glycerol-3-phosphate dehydrogenase</fullName>
    </submittedName>
</protein>
<dbReference type="Gene3D" id="3.50.50.60">
    <property type="entry name" value="FAD/NAD(P)-binding domain"/>
    <property type="match status" value="1"/>
</dbReference>
<evidence type="ECO:0000256" key="1">
    <source>
        <dbReference type="ARBA" id="ARBA00001974"/>
    </source>
</evidence>
<name>A0A495IND4_9MICO</name>
<dbReference type="GO" id="GO:0046168">
    <property type="term" value="P:glycerol-3-phosphate catabolic process"/>
    <property type="evidence" value="ECO:0007669"/>
    <property type="project" value="TreeGrafter"/>
</dbReference>
<feature type="domain" description="Alpha-glycerophosphate oxidase C-terminal" evidence="7">
    <location>
        <begin position="434"/>
        <end position="556"/>
    </location>
</feature>
<evidence type="ECO:0000313" key="8">
    <source>
        <dbReference type="EMBL" id="RKR76635.1"/>
    </source>
</evidence>
<comment type="cofactor">
    <cofactor evidence="1">
        <name>FAD</name>
        <dbReference type="ChEBI" id="CHEBI:57692"/>
    </cofactor>
</comment>
<dbReference type="PANTHER" id="PTHR11985">
    <property type="entry name" value="GLYCEROL-3-PHOSPHATE DEHYDROGENASE"/>
    <property type="match status" value="1"/>
</dbReference>
<keyword evidence="4" id="KW-0274">FAD</keyword>
<reference evidence="8 9" key="1">
    <citation type="submission" date="2018-10" db="EMBL/GenBank/DDBJ databases">
        <title>Sequencing the genomes of 1000 actinobacteria strains.</title>
        <authorList>
            <person name="Klenk H.-P."/>
        </authorList>
    </citation>
    <scope>NUCLEOTIDE SEQUENCE [LARGE SCALE GENOMIC DNA]</scope>
    <source>
        <strain evidence="8 9">DSM 17894</strain>
    </source>
</reference>
<evidence type="ECO:0000256" key="5">
    <source>
        <dbReference type="ARBA" id="ARBA00023002"/>
    </source>
</evidence>
<evidence type="ECO:0000256" key="2">
    <source>
        <dbReference type="ARBA" id="ARBA00007330"/>
    </source>
</evidence>